<dbReference type="GO" id="GO:0006935">
    <property type="term" value="P:chemotaxis"/>
    <property type="evidence" value="ECO:0007669"/>
    <property type="project" value="InterPro"/>
</dbReference>
<dbReference type="InterPro" id="IPR004090">
    <property type="entry name" value="Chemotax_Me-accpt_rcpt"/>
</dbReference>
<reference evidence="11 12" key="1">
    <citation type="submission" date="2018-10" db="EMBL/GenBank/DDBJ databases">
        <title>Phylogenomics of Brevibacillus.</title>
        <authorList>
            <person name="Dunlap C."/>
        </authorList>
    </citation>
    <scope>NUCLEOTIDE SEQUENCE [LARGE SCALE GENOMIC DNA]</scope>
    <source>
        <strain evidence="11 12">DSM 100115</strain>
    </source>
</reference>
<name>A0A3M8AWV0_9BACL</name>
<keyword evidence="12" id="KW-1185">Reference proteome</keyword>
<dbReference type="InterPro" id="IPR029151">
    <property type="entry name" value="Sensor-like_sf"/>
</dbReference>
<evidence type="ECO:0000256" key="7">
    <source>
        <dbReference type="SAM" id="Coils"/>
    </source>
</evidence>
<dbReference type="PANTHER" id="PTHR32089:SF112">
    <property type="entry name" value="LYSOZYME-LIKE PROTEIN-RELATED"/>
    <property type="match status" value="1"/>
</dbReference>
<evidence type="ECO:0000256" key="8">
    <source>
        <dbReference type="SAM" id="Phobius"/>
    </source>
</evidence>
<sequence>MSKSLASRVVVLVAVIVVVMMAANLFMLKSNSATTVERTLSHSSIDLAMHIAAGVDAETLARFLAQPKPEKNDDYQSLLATLKDYLAKTGALYVYIVLADGEKVKMMVDGSDGSGVDFEVGQPTSSTTFADISPALQGGTNSTPIVQDPVYGAYLSAFAPIQDKSGKVIAVLGVDTAAAKVEQINGQVLAETMPGMIVSMVVVTVIALVCVYIVVKRMLRPLGVVQEASARIAGGDLTETQIAVTNRNDEIGRIVVAFREMTTQLRQIIGGVKETTVSIDNMAASICEGAASVREQNQNIAITSQEIASGNEQTATAMETAVQTVQEFLSELAELNRAIEAMDAVSNQVADIGQSSYKVLQEFLADGTETNKQFHDVQHTMTILEEKSARINDVIETIQQIAAQTNLLALNAAIESARAGEAGRGFAVVADEVRKLAEQTGTATLVIQESIRDIQDQVKQATEKTNVTLNRYNAGTKRLDSVAKEITELSNMTNTLKASLSNVMSTVETMKHEQNKVNESILTVTAISEQTAAATEEVSATIQEVSSNVDRFVVEIQDVTESIQELRRKVDTFHL</sequence>
<dbReference type="Pfam" id="PF00672">
    <property type="entry name" value="HAMP"/>
    <property type="match status" value="1"/>
</dbReference>
<dbReference type="Gene3D" id="1.10.287.950">
    <property type="entry name" value="Methyl-accepting chemotaxis protein"/>
    <property type="match status" value="1"/>
</dbReference>
<keyword evidence="3 8" id="KW-0472">Membrane</keyword>
<evidence type="ECO:0000256" key="5">
    <source>
        <dbReference type="ARBA" id="ARBA00029447"/>
    </source>
</evidence>
<protein>
    <submittedName>
        <fullName evidence="11">Methyl-accepting chemotaxis protein</fullName>
    </submittedName>
</protein>
<proteinExistence type="inferred from homology"/>
<evidence type="ECO:0000256" key="4">
    <source>
        <dbReference type="ARBA" id="ARBA00023224"/>
    </source>
</evidence>
<comment type="caution">
    <text evidence="11">The sequence shown here is derived from an EMBL/GenBank/DDBJ whole genome shotgun (WGS) entry which is preliminary data.</text>
</comment>
<evidence type="ECO:0000256" key="1">
    <source>
        <dbReference type="ARBA" id="ARBA00004236"/>
    </source>
</evidence>
<dbReference type="EMBL" id="RHHS01000037">
    <property type="protein sequence ID" value="RNB55095.1"/>
    <property type="molecule type" value="Genomic_DNA"/>
</dbReference>
<dbReference type="PRINTS" id="PR00260">
    <property type="entry name" value="CHEMTRNSDUCR"/>
</dbReference>
<feature type="transmembrane region" description="Helical" evidence="8">
    <location>
        <begin position="193"/>
        <end position="215"/>
    </location>
</feature>
<comment type="similarity">
    <text evidence="5">Belongs to the methyl-accepting chemotaxis (MCP) protein family.</text>
</comment>
<dbReference type="PROSITE" id="PS50885">
    <property type="entry name" value="HAMP"/>
    <property type="match status" value="1"/>
</dbReference>
<feature type="coiled-coil region" evidence="7">
    <location>
        <begin position="318"/>
        <end position="345"/>
    </location>
</feature>
<evidence type="ECO:0000313" key="12">
    <source>
        <dbReference type="Proteomes" id="UP000268829"/>
    </source>
</evidence>
<dbReference type="GO" id="GO:0004888">
    <property type="term" value="F:transmembrane signaling receptor activity"/>
    <property type="evidence" value="ECO:0007669"/>
    <property type="project" value="InterPro"/>
</dbReference>
<keyword evidence="2" id="KW-1003">Cell membrane</keyword>
<evidence type="ECO:0000256" key="6">
    <source>
        <dbReference type="PROSITE-ProRule" id="PRU00284"/>
    </source>
</evidence>
<feature type="domain" description="Methyl-accepting transducer" evidence="9">
    <location>
        <begin position="289"/>
        <end position="546"/>
    </location>
</feature>
<dbReference type="SMART" id="SM00283">
    <property type="entry name" value="MA"/>
    <property type="match status" value="1"/>
</dbReference>
<evidence type="ECO:0000256" key="3">
    <source>
        <dbReference type="ARBA" id="ARBA00023136"/>
    </source>
</evidence>
<keyword evidence="8" id="KW-1133">Transmembrane helix</keyword>
<feature type="transmembrane region" description="Helical" evidence="8">
    <location>
        <begin position="9"/>
        <end position="28"/>
    </location>
</feature>
<comment type="subcellular location">
    <subcellularLocation>
        <location evidence="1">Cell membrane</location>
    </subcellularLocation>
</comment>
<evidence type="ECO:0000313" key="11">
    <source>
        <dbReference type="EMBL" id="RNB55095.1"/>
    </source>
</evidence>
<dbReference type="PROSITE" id="PS50111">
    <property type="entry name" value="CHEMOTAXIS_TRANSDUC_2"/>
    <property type="match status" value="1"/>
</dbReference>
<evidence type="ECO:0000259" key="10">
    <source>
        <dbReference type="PROSITE" id="PS50885"/>
    </source>
</evidence>
<dbReference type="RefSeq" id="WP_122905655.1">
    <property type="nucleotide sequence ID" value="NZ_RHHS01000037.1"/>
</dbReference>
<dbReference type="SUPFAM" id="SSF103190">
    <property type="entry name" value="Sensory domain-like"/>
    <property type="match status" value="1"/>
</dbReference>
<dbReference type="SMART" id="SM00304">
    <property type="entry name" value="HAMP"/>
    <property type="match status" value="1"/>
</dbReference>
<dbReference type="SUPFAM" id="SSF58104">
    <property type="entry name" value="Methyl-accepting chemotaxis protein (MCP) signaling domain"/>
    <property type="match status" value="1"/>
</dbReference>
<keyword evidence="7" id="KW-0175">Coiled coil</keyword>
<dbReference type="PANTHER" id="PTHR32089">
    <property type="entry name" value="METHYL-ACCEPTING CHEMOTAXIS PROTEIN MCPB"/>
    <property type="match status" value="1"/>
</dbReference>
<dbReference type="GO" id="GO:0007165">
    <property type="term" value="P:signal transduction"/>
    <property type="evidence" value="ECO:0007669"/>
    <property type="project" value="UniProtKB-KW"/>
</dbReference>
<dbReference type="InterPro" id="IPR003660">
    <property type="entry name" value="HAMP_dom"/>
</dbReference>
<dbReference type="GO" id="GO:0005886">
    <property type="term" value="C:plasma membrane"/>
    <property type="evidence" value="ECO:0007669"/>
    <property type="project" value="UniProtKB-SubCell"/>
</dbReference>
<gene>
    <name evidence="11" type="ORF">EDM57_15800</name>
</gene>
<accession>A0A3M8AWV0</accession>
<evidence type="ECO:0000256" key="2">
    <source>
        <dbReference type="ARBA" id="ARBA00022475"/>
    </source>
</evidence>
<organism evidence="11 12">
    <name type="scientific">Brevibacillus gelatini</name>
    <dbReference type="NCBI Taxonomy" id="1655277"/>
    <lineage>
        <taxon>Bacteria</taxon>
        <taxon>Bacillati</taxon>
        <taxon>Bacillota</taxon>
        <taxon>Bacilli</taxon>
        <taxon>Bacillales</taxon>
        <taxon>Paenibacillaceae</taxon>
        <taxon>Brevibacillus</taxon>
    </lineage>
</organism>
<dbReference type="InterPro" id="IPR004089">
    <property type="entry name" value="MCPsignal_dom"/>
</dbReference>
<feature type="domain" description="HAMP" evidence="10">
    <location>
        <begin position="216"/>
        <end position="270"/>
    </location>
</feature>
<dbReference type="OrthoDB" id="369835at2"/>
<dbReference type="Pfam" id="PF00015">
    <property type="entry name" value="MCPsignal"/>
    <property type="match status" value="1"/>
</dbReference>
<keyword evidence="4 6" id="KW-0807">Transducer</keyword>
<dbReference type="CDD" id="cd18773">
    <property type="entry name" value="PDC1_HK_sensor"/>
    <property type="match status" value="1"/>
</dbReference>
<keyword evidence="8" id="KW-0812">Transmembrane</keyword>
<evidence type="ECO:0000259" key="9">
    <source>
        <dbReference type="PROSITE" id="PS50111"/>
    </source>
</evidence>
<dbReference type="AlphaFoldDB" id="A0A3M8AWV0"/>
<dbReference type="Proteomes" id="UP000268829">
    <property type="component" value="Unassembled WGS sequence"/>
</dbReference>
<dbReference type="CDD" id="cd06225">
    <property type="entry name" value="HAMP"/>
    <property type="match status" value="1"/>
</dbReference>
<dbReference type="Gene3D" id="6.10.340.10">
    <property type="match status" value="1"/>
</dbReference>